<evidence type="ECO:0000313" key="12">
    <source>
        <dbReference type="Proteomes" id="UP001228905"/>
    </source>
</evidence>
<keyword evidence="4" id="KW-1003">Cell membrane</keyword>
<dbReference type="Gene3D" id="1.20.1250.20">
    <property type="entry name" value="MFS general substrate transporter like domains"/>
    <property type="match status" value="2"/>
</dbReference>
<dbReference type="InterPro" id="IPR036259">
    <property type="entry name" value="MFS_trans_sf"/>
</dbReference>
<comment type="caution">
    <text evidence="11">The sequence shown here is derived from an EMBL/GenBank/DDBJ whole genome shotgun (WGS) entry which is preliminary data.</text>
</comment>
<proteinExistence type="inferred from homology"/>
<feature type="transmembrane region" description="Helical" evidence="9">
    <location>
        <begin position="87"/>
        <end position="105"/>
    </location>
</feature>
<feature type="transmembrane region" description="Helical" evidence="9">
    <location>
        <begin position="265"/>
        <end position="289"/>
    </location>
</feature>
<dbReference type="InterPro" id="IPR051084">
    <property type="entry name" value="H+-coupled_symporters"/>
</dbReference>
<comment type="subcellular location">
    <subcellularLocation>
        <location evidence="1">Cell membrane</location>
        <topology evidence="1">Multi-pass membrane protein</topology>
    </subcellularLocation>
</comment>
<feature type="transmembrane region" description="Helical" evidence="9">
    <location>
        <begin position="163"/>
        <end position="181"/>
    </location>
</feature>
<evidence type="ECO:0000256" key="8">
    <source>
        <dbReference type="ARBA" id="ARBA00023136"/>
    </source>
</evidence>
<dbReference type="Proteomes" id="UP001228905">
    <property type="component" value="Unassembled WGS sequence"/>
</dbReference>
<gene>
    <name evidence="11" type="ORF">QO010_003596</name>
</gene>
<feature type="transmembrane region" description="Helical" evidence="9">
    <location>
        <begin position="397"/>
        <end position="414"/>
    </location>
</feature>
<feature type="transmembrane region" description="Helical" evidence="9">
    <location>
        <begin position="327"/>
        <end position="351"/>
    </location>
</feature>
<dbReference type="EMBL" id="JAUSVS010000008">
    <property type="protein sequence ID" value="MDQ0465804.1"/>
    <property type="molecule type" value="Genomic_DNA"/>
</dbReference>
<feature type="transmembrane region" description="Helical" evidence="9">
    <location>
        <begin position="52"/>
        <end position="75"/>
    </location>
</feature>
<keyword evidence="5 9" id="KW-0812">Transmembrane</keyword>
<feature type="domain" description="Major facilitator superfamily (MFS) profile" evidence="10">
    <location>
        <begin position="15"/>
        <end position="419"/>
    </location>
</feature>
<feature type="transmembrane region" description="Helical" evidence="9">
    <location>
        <begin position="187"/>
        <end position="206"/>
    </location>
</feature>
<dbReference type="InterPro" id="IPR020846">
    <property type="entry name" value="MFS_dom"/>
</dbReference>
<evidence type="ECO:0000256" key="6">
    <source>
        <dbReference type="ARBA" id="ARBA00022847"/>
    </source>
</evidence>
<accession>A0ABU0IUW8</accession>
<evidence type="ECO:0000256" key="4">
    <source>
        <dbReference type="ARBA" id="ARBA00022475"/>
    </source>
</evidence>
<keyword evidence="7 9" id="KW-1133">Transmembrane helix</keyword>
<keyword evidence="3" id="KW-0813">Transport</keyword>
<evidence type="ECO:0000256" key="3">
    <source>
        <dbReference type="ARBA" id="ARBA00022448"/>
    </source>
</evidence>
<dbReference type="InterPro" id="IPR011701">
    <property type="entry name" value="MFS"/>
</dbReference>
<feature type="transmembrane region" description="Helical" evidence="9">
    <location>
        <begin position="363"/>
        <end position="385"/>
    </location>
</feature>
<reference evidence="11 12" key="1">
    <citation type="submission" date="2023-07" db="EMBL/GenBank/DDBJ databases">
        <title>Genomic Encyclopedia of Type Strains, Phase IV (KMG-IV): sequencing the most valuable type-strain genomes for metagenomic binning, comparative biology and taxonomic classification.</title>
        <authorList>
            <person name="Goeker M."/>
        </authorList>
    </citation>
    <scope>NUCLEOTIDE SEQUENCE [LARGE SCALE GENOMIC DNA]</scope>
    <source>
        <strain evidence="11 12">DSM 18695</strain>
    </source>
</reference>
<organism evidence="11 12">
    <name type="scientific">Caulobacter ginsengisoli</name>
    <dbReference type="NCBI Taxonomy" id="400775"/>
    <lineage>
        <taxon>Bacteria</taxon>
        <taxon>Pseudomonadati</taxon>
        <taxon>Pseudomonadota</taxon>
        <taxon>Alphaproteobacteria</taxon>
        <taxon>Caulobacterales</taxon>
        <taxon>Caulobacteraceae</taxon>
        <taxon>Caulobacter</taxon>
    </lineage>
</organism>
<evidence type="ECO:0000256" key="2">
    <source>
        <dbReference type="ARBA" id="ARBA00008240"/>
    </source>
</evidence>
<dbReference type="Pfam" id="PF07690">
    <property type="entry name" value="MFS_1"/>
    <property type="match status" value="1"/>
</dbReference>
<protein>
    <submittedName>
        <fullName evidence="11">MFS family permease</fullName>
    </submittedName>
</protein>
<keyword evidence="8 9" id="KW-0472">Membrane</keyword>
<dbReference type="InterPro" id="IPR005829">
    <property type="entry name" value="Sugar_transporter_CS"/>
</dbReference>
<evidence type="ECO:0000256" key="7">
    <source>
        <dbReference type="ARBA" id="ARBA00022989"/>
    </source>
</evidence>
<keyword evidence="12" id="KW-1185">Reference proteome</keyword>
<dbReference type="PANTHER" id="PTHR43528">
    <property type="entry name" value="ALPHA-KETOGLUTARATE PERMEASE"/>
    <property type="match status" value="1"/>
</dbReference>
<dbReference type="SUPFAM" id="SSF103473">
    <property type="entry name" value="MFS general substrate transporter"/>
    <property type="match status" value="1"/>
</dbReference>
<dbReference type="RefSeq" id="WP_307351424.1">
    <property type="nucleotide sequence ID" value="NZ_JAUSVS010000008.1"/>
</dbReference>
<dbReference type="PANTHER" id="PTHR43528:SF3">
    <property type="entry name" value="CITRATE-PROTON SYMPORTER"/>
    <property type="match status" value="1"/>
</dbReference>
<feature type="transmembrane region" description="Helical" evidence="9">
    <location>
        <begin position="301"/>
        <end position="321"/>
    </location>
</feature>
<evidence type="ECO:0000313" key="11">
    <source>
        <dbReference type="EMBL" id="MDQ0465804.1"/>
    </source>
</evidence>
<evidence type="ECO:0000256" key="9">
    <source>
        <dbReference type="SAM" id="Phobius"/>
    </source>
</evidence>
<evidence type="ECO:0000256" key="1">
    <source>
        <dbReference type="ARBA" id="ARBA00004651"/>
    </source>
</evidence>
<name>A0ABU0IUW8_9CAUL</name>
<comment type="similarity">
    <text evidence="2">Belongs to the major facilitator superfamily. Metabolite:H+ Symporter (MHS) family (TC 2.A.1.6) family.</text>
</comment>
<evidence type="ECO:0000256" key="5">
    <source>
        <dbReference type="ARBA" id="ARBA00022692"/>
    </source>
</evidence>
<evidence type="ECO:0000259" key="10">
    <source>
        <dbReference type="PROSITE" id="PS50850"/>
    </source>
</evidence>
<keyword evidence="6" id="KW-0769">Symport</keyword>
<dbReference type="PROSITE" id="PS00216">
    <property type="entry name" value="SUGAR_TRANSPORT_1"/>
    <property type="match status" value="2"/>
</dbReference>
<dbReference type="PROSITE" id="PS50850">
    <property type="entry name" value="MFS"/>
    <property type="match status" value="1"/>
</dbReference>
<dbReference type="PROSITE" id="PS00217">
    <property type="entry name" value="SUGAR_TRANSPORT_2"/>
    <property type="match status" value="1"/>
</dbReference>
<sequence length="433" mass="45591">MSQSSSERAPPTWRQVAAVVAGNGLEFYDFLTFSFFAVQIGQTFFPSKDPTISLLASLATFGAGFLTRPIGAFFIGRFADRAGRRPAMLLSFSLMGFAITGIALTPSYHSIGIAAPILAVIFRLLQGFALGGEVGPSTAYLLEAAPPHRRGFYASLQYMGQDTAVLCAGLMGVLLSSILSAGDLRDFGWRIALLVGTVIVPFALILRRGIAETLVPAAPADDAGPKPRTPIPWRVVILGFAMLAAGTTANYVLDYMTTYASTTLHMATRLAFGATVAVGLAGLTCDMLGGVLSDRYGRRPVMLTFWIALLIAVGPCFWMIAHFRNLAALMTATAILSGLLNLSTSAMLTSVTESLPMQVRSGTLAIVYALAISVFGGSAQFNVAALTHLLQSELTPAFYMGGGVLIGLVAMLMMRESAPVKLGPALATSAAAP</sequence>
<feature type="transmembrane region" description="Helical" evidence="9">
    <location>
        <begin position="235"/>
        <end position="253"/>
    </location>
</feature>